<organism evidence="8 9">
    <name type="scientific">Methylocystis bryophila</name>
    <dbReference type="NCBI Taxonomy" id="655015"/>
    <lineage>
        <taxon>Bacteria</taxon>
        <taxon>Pseudomonadati</taxon>
        <taxon>Pseudomonadota</taxon>
        <taxon>Alphaproteobacteria</taxon>
        <taxon>Hyphomicrobiales</taxon>
        <taxon>Methylocystaceae</taxon>
        <taxon>Methylocystis</taxon>
    </lineage>
</organism>
<dbReference type="Gene3D" id="2.40.160.20">
    <property type="match status" value="1"/>
</dbReference>
<feature type="domain" description="Outer membrane protein beta-barrel" evidence="7">
    <location>
        <begin position="38"/>
        <end position="245"/>
    </location>
</feature>
<evidence type="ECO:0000256" key="1">
    <source>
        <dbReference type="ARBA" id="ARBA00004442"/>
    </source>
</evidence>
<dbReference type="Pfam" id="PF13505">
    <property type="entry name" value="OMP_b-brl"/>
    <property type="match status" value="1"/>
</dbReference>
<accession>A0A1W6MZB4</accession>
<comment type="similarity">
    <text evidence="5">Belongs to the Omp25/RopB family.</text>
</comment>
<dbReference type="AlphaFoldDB" id="A0A1W6MZB4"/>
<keyword evidence="9" id="KW-1185">Reference proteome</keyword>
<dbReference type="SUPFAM" id="SSF56925">
    <property type="entry name" value="OMPA-like"/>
    <property type="match status" value="1"/>
</dbReference>
<evidence type="ECO:0000256" key="4">
    <source>
        <dbReference type="ARBA" id="ARBA00023237"/>
    </source>
</evidence>
<evidence type="ECO:0000313" key="9">
    <source>
        <dbReference type="Proteomes" id="UP000193978"/>
    </source>
</evidence>
<protein>
    <recommendedName>
        <fullName evidence="7">Outer membrane protein beta-barrel domain-containing protein</fullName>
    </recommendedName>
</protein>
<feature type="signal peptide" evidence="6">
    <location>
        <begin position="1"/>
        <end position="20"/>
    </location>
</feature>
<evidence type="ECO:0000256" key="5">
    <source>
        <dbReference type="ARBA" id="ARBA00038306"/>
    </source>
</evidence>
<dbReference type="InterPro" id="IPR011250">
    <property type="entry name" value="OMP/PagP_B-barrel"/>
</dbReference>
<name>A0A1W6MZB4_9HYPH</name>
<dbReference type="STRING" id="655015.B1812_19355"/>
<keyword evidence="4" id="KW-0998">Cell outer membrane</keyword>
<dbReference type="KEGG" id="mbry:B1812_19355"/>
<evidence type="ECO:0000256" key="6">
    <source>
        <dbReference type="SAM" id="SignalP"/>
    </source>
</evidence>
<comment type="subcellular location">
    <subcellularLocation>
        <location evidence="1">Cell outer membrane</location>
    </subcellularLocation>
</comment>
<keyword evidence="3" id="KW-0472">Membrane</keyword>
<evidence type="ECO:0000313" key="8">
    <source>
        <dbReference type="EMBL" id="ARN82879.1"/>
    </source>
</evidence>
<gene>
    <name evidence="8" type="ORF">B1812_19355</name>
</gene>
<dbReference type="RefSeq" id="WP_085773017.1">
    <property type="nucleotide sequence ID" value="NZ_AP027149.1"/>
</dbReference>
<evidence type="ECO:0000256" key="2">
    <source>
        <dbReference type="ARBA" id="ARBA00022729"/>
    </source>
</evidence>
<reference evidence="8 9" key="1">
    <citation type="submission" date="2017-02" db="EMBL/GenBank/DDBJ databases">
        <authorList>
            <person name="Peterson S.W."/>
        </authorList>
    </citation>
    <scope>NUCLEOTIDE SEQUENCE [LARGE SCALE GENOMIC DNA]</scope>
    <source>
        <strain evidence="8 9">S285</strain>
    </source>
</reference>
<dbReference type="PANTHER" id="PTHR34001">
    <property type="entry name" value="BLL7405 PROTEIN"/>
    <property type="match status" value="1"/>
</dbReference>
<dbReference type="InterPro" id="IPR051692">
    <property type="entry name" value="OMP-like"/>
</dbReference>
<dbReference type="EMBL" id="CP019948">
    <property type="protein sequence ID" value="ARN82879.1"/>
    <property type="molecule type" value="Genomic_DNA"/>
</dbReference>
<dbReference type="Proteomes" id="UP000193978">
    <property type="component" value="Chromosome"/>
</dbReference>
<dbReference type="PANTHER" id="PTHR34001:SF3">
    <property type="entry name" value="BLL7405 PROTEIN"/>
    <property type="match status" value="1"/>
</dbReference>
<proteinExistence type="inferred from homology"/>
<sequence>MRKVFISATLLTIATTTAVAADLPSAKAPAVAPPPPPAWNGFYAGVNVSGGWINGVGSVSYIPYSDPRYGLFSNPGGGSLANFLLLPASQSSPSGNQGGALGGGQIGYNFVVASKYLVGAETDFQGGIIGGSNQGNLATFYPSPFAPSGGILTPLVASSGYNVGLNWFGSVRGRLGYILAPTLLLYGTAGFAYGDVTAFNVSRTRTGWTAGGGAEWSFLPDSRWTAKIEYLFTDFGSSSANGNWAWGGGVSQHATLNLVRVGLNYRLSWSAPPAVIAKY</sequence>
<evidence type="ECO:0000256" key="3">
    <source>
        <dbReference type="ARBA" id="ARBA00023136"/>
    </source>
</evidence>
<keyword evidence="2 6" id="KW-0732">Signal</keyword>
<feature type="chain" id="PRO_5012642246" description="Outer membrane protein beta-barrel domain-containing protein" evidence="6">
    <location>
        <begin position="21"/>
        <end position="279"/>
    </location>
</feature>
<evidence type="ECO:0000259" key="7">
    <source>
        <dbReference type="Pfam" id="PF13505"/>
    </source>
</evidence>
<dbReference type="InterPro" id="IPR027385">
    <property type="entry name" value="Beta-barrel_OMP"/>
</dbReference>
<dbReference type="OrthoDB" id="9815357at2"/>